<dbReference type="InterPro" id="IPR027417">
    <property type="entry name" value="P-loop_NTPase"/>
</dbReference>
<evidence type="ECO:0000256" key="5">
    <source>
        <dbReference type="ARBA" id="ARBA00022840"/>
    </source>
</evidence>
<comment type="pathway">
    <text evidence="6">Sulfur metabolism; hydrogen sulfide biosynthesis; sulfite from sulfate: step 2/3.</text>
</comment>
<dbReference type="InterPro" id="IPR002891">
    <property type="entry name" value="APS"/>
</dbReference>
<dbReference type="GO" id="GO:0005737">
    <property type="term" value="C:cytoplasm"/>
    <property type="evidence" value="ECO:0007669"/>
    <property type="project" value="TreeGrafter"/>
</dbReference>
<keyword evidence="5 6" id="KW-0067">ATP-binding</keyword>
<comment type="similarity">
    <text evidence="6">Belongs to the APS kinase family.</text>
</comment>
<dbReference type="Proteomes" id="UP000321479">
    <property type="component" value="Chromosome"/>
</dbReference>
<dbReference type="Gene3D" id="3.40.50.300">
    <property type="entry name" value="P-loop containing nucleotide triphosphate hydrolases"/>
    <property type="match status" value="1"/>
</dbReference>
<evidence type="ECO:0000256" key="6">
    <source>
        <dbReference type="RuleBase" id="RU004347"/>
    </source>
</evidence>
<keyword evidence="9" id="KW-1185">Reference proteome</keyword>
<comment type="function">
    <text evidence="6">Catalyzes the synthesis of activated sulfate.</text>
</comment>
<sequence>MILLFCGLSGAGKSTLAEKVKDKLAAENIFAEIIDADVYRRCLFKDLGYSMEDRFENIRRLGFIANKFSSHNIITIVSAINPYDTIRRELISAYKNVRVVHIDCDVDELIRRDTKGLYKRAMLPEGHPDKLSNLTGINDPFEAPQNPDVYVNTHALGEKECTNKICSFILNSIVKEKYLYNTYTHVS</sequence>
<dbReference type="UniPathway" id="UPA00140">
    <property type="reaction ID" value="UER00205"/>
</dbReference>
<keyword evidence="4 6" id="KW-0547">Nucleotide-binding</keyword>
<dbReference type="PANTHER" id="PTHR42700">
    <property type="entry name" value="SULFATE ADENYLYLTRANSFERASE"/>
    <property type="match status" value="1"/>
</dbReference>
<dbReference type="GO" id="GO:0004781">
    <property type="term" value="F:sulfate adenylyltransferase (ATP) activity"/>
    <property type="evidence" value="ECO:0007669"/>
    <property type="project" value="TreeGrafter"/>
</dbReference>
<dbReference type="GO" id="GO:0004020">
    <property type="term" value="F:adenylylsulfate kinase activity"/>
    <property type="evidence" value="ECO:0007669"/>
    <property type="project" value="UniProtKB-EC"/>
</dbReference>
<gene>
    <name evidence="8" type="primary">cysC</name>
    <name evidence="8" type="ORF">FRZ54_05965</name>
</gene>
<dbReference type="CDD" id="cd02027">
    <property type="entry name" value="APSK"/>
    <property type="match status" value="1"/>
</dbReference>
<dbReference type="EC" id="2.7.1.25" evidence="2 6"/>
<keyword evidence="6 8" id="KW-0418">Kinase</keyword>
<evidence type="ECO:0000256" key="1">
    <source>
        <dbReference type="ARBA" id="ARBA00001823"/>
    </source>
</evidence>
<dbReference type="GO" id="GO:0070814">
    <property type="term" value="P:hydrogen sulfide biosynthetic process"/>
    <property type="evidence" value="ECO:0007669"/>
    <property type="project" value="UniProtKB-UniPathway"/>
</dbReference>
<reference evidence="8 9" key="1">
    <citation type="journal article" date="2017" name="Curr. Microbiol.">
        <title>Mucilaginibacter ginsenosidivorans sp. nov., Isolated from Soil of Ginseng Field.</title>
        <authorList>
            <person name="Kim M.M."/>
            <person name="Siddiqi M.Z."/>
            <person name="Im W.T."/>
        </authorList>
    </citation>
    <scope>NUCLEOTIDE SEQUENCE [LARGE SCALE GENOMIC DNA]</scope>
    <source>
        <strain evidence="8 9">Gsoil 3017</strain>
    </source>
</reference>
<dbReference type="InterPro" id="IPR050512">
    <property type="entry name" value="Sulf_AdTrans/APS_kinase"/>
</dbReference>
<dbReference type="GO" id="GO:0019379">
    <property type="term" value="P:sulfate assimilation, phosphoadenylyl sulfate reduction by phosphoadenylyl-sulfate reductase (thioredoxin)"/>
    <property type="evidence" value="ECO:0007669"/>
    <property type="project" value="TreeGrafter"/>
</dbReference>
<proteinExistence type="inferred from homology"/>
<protein>
    <recommendedName>
        <fullName evidence="2 6">Adenylyl-sulfate kinase</fullName>
        <ecNumber evidence="2 6">2.7.1.25</ecNumber>
    </recommendedName>
</protein>
<evidence type="ECO:0000313" key="8">
    <source>
        <dbReference type="EMBL" id="QEC62147.1"/>
    </source>
</evidence>
<evidence type="ECO:0000256" key="3">
    <source>
        <dbReference type="ARBA" id="ARBA00022679"/>
    </source>
</evidence>
<dbReference type="SUPFAM" id="SSF52540">
    <property type="entry name" value="P-loop containing nucleoside triphosphate hydrolases"/>
    <property type="match status" value="1"/>
</dbReference>
<keyword evidence="3 6" id="KW-0808">Transferase</keyword>
<dbReference type="NCBIfam" id="TIGR00455">
    <property type="entry name" value="apsK"/>
    <property type="match status" value="1"/>
</dbReference>
<dbReference type="OrthoDB" id="9804504at2"/>
<feature type="domain" description="APS kinase" evidence="7">
    <location>
        <begin position="2"/>
        <end position="151"/>
    </location>
</feature>
<dbReference type="GO" id="GO:0005524">
    <property type="term" value="F:ATP binding"/>
    <property type="evidence" value="ECO:0007669"/>
    <property type="project" value="UniProtKB-KW"/>
</dbReference>
<dbReference type="EMBL" id="CP042436">
    <property type="protein sequence ID" value="QEC62147.1"/>
    <property type="molecule type" value="Genomic_DNA"/>
</dbReference>
<dbReference type="GO" id="GO:0010134">
    <property type="term" value="P:sulfate assimilation via adenylyl sulfate reduction"/>
    <property type="evidence" value="ECO:0007669"/>
    <property type="project" value="TreeGrafter"/>
</dbReference>
<name>A0A5B8USR3_9SPHI</name>
<evidence type="ECO:0000256" key="2">
    <source>
        <dbReference type="ARBA" id="ARBA00012121"/>
    </source>
</evidence>
<organism evidence="8 9">
    <name type="scientific">Mucilaginibacter ginsenosidivorans</name>
    <dbReference type="NCBI Taxonomy" id="398053"/>
    <lineage>
        <taxon>Bacteria</taxon>
        <taxon>Pseudomonadati</taxon>
        <taxon>Bacteroidota</taxon>
        <taxon>Sphingobacteriia</taxon>
        <taxon>Sphingobacteriales</taxon>
        <taxon>Sphingobacteriaceae</taxon>
        <taxon>Mucilaginibacter</taxon>
    </lineage>
</organism>
<dbReference type="InterPro" id="IPR059117">
    <property type="entry name" value="APS_kinase_dom"/>
</dbReference>
<evidence type="ECO:0000256" key="4">
    <source>
        <dbReference type="ARBA" id="ARBA00022741"/>
    </source>
</evidence>
<dbReference type="KEGG" id="mgin:FRZ54_05965"/>
<dbReference type="RefSeq" id="WP_147030724.1">
    <property type="nucleotide sequence ID" value="NZ_CP042436.1"/>
</dbReference>
<dbReference type="Pfam" id="PF01583">
    <property type="entry name" value="APS_kinase"/>
    <property type="match status" value="1"/>
</dbReference>
<evidence type="ECO:0000259" key="7">
    <source>
        <dbReference type="Pfam" id="PF01583"/>
    </source>
</evidence>
<accession>A0A5B8USR3</accession>
<dbReference type="AlphaFoldDB" id="A0A5B8USR3"/>
<dbReference type="PANTHER" id="PTHR42700:SF1">
    <property type="entry name" value="SULFATE ADENYLYLTRANSFERASE"/>
    <property type="match status" value="1"/>
</dbReference>
<comment type="catalytic activity">
    <reaction evidence="1 6">
        <text>adenosine 5'-phosphosulfate + ATP = 3'-phosphoadenylyl sulfate + ADP + H(+)</text>
        <dbReference type="Rhea" id="RHEA:24152"/>
        <dbReference type="ChEBI" id="CHEBI:15378"/>
        <dbReference type="ChEBI" id="CHEBI:30616"/>
        <dbReference type="ChEBI" id="CHEBI:58243"/>
        <dbReference type="ChEBI" id="CHEBI:58339"/>
        <dbReference type="ChEBI" id="CHEBI:456216"/>
        <dbReference type="EC" id="2.7.1.25"/>
    </reaction>
</comment>
<evidence type="ECO:0000313" key="9">
    <source>
        <dbReference type="Proteomes" id="UP000321479"/>
    </source>
</evidence>